<dbReference type="AlphaFoldDB" id="A0A0U2V073"/>
<dbReference type="InterPro" id="IPR036237">
    <property type="entry name" value="Xyl_isomerase-like_sf"/>
</dbReference>
<protein>
    <submittedName>
        <fullName evidence="2">Xylose isomerase-like TIM barrel domain-containing protein</fullName>
    </submittedName>
</protein>
<dbReference type="InterPro" id="IPR050312">
    <property type="entry name" value="IolE/XylAMocC-like"/>
</dbReference>
<sequence>MKIGASTLATFNNSLDSSLEFIEGLGIKYAELLHQYPTENFDLDLLNSFNLEYTIHAPFMDVNIAALGSKSRAASMEQIRDSIDLANKIDAKVVVVHPGLIPFLAKEMPEEIYKVADNSIREIAEYSRNLGVNATIENMPAFESMIYQDMSRLNETLVELDMGMTFDIGHAHHSGISPDEMYFDSIKHIHAHDNMGDDDSHLPLGEGNIQLKDIINTFESKNYDGIYMIEVNDKDSIKKSLEYLKKNF</sequence>
<dbReference type="EMBL" id="CP011266">
    <property type="protein sequence ID" value="ALT67922.1"/>
    <property type="molecule type" value="Genomic_DNA"/>
</dbReference>
<dbReference type="PATRIC" id="fig|230361.4.peg.114"/>
<dbReference type="Gene3D" id="3.20.20.150">
    <property type="entry name" value="Divalent-metal-dependent TIM barrel enzymes"/>
    <property type="match status" value="1"/>
</dbReference>
<dbReference type="PANTHER" id="PTHR12110">
    <property type="entry name" value="HYDROXYPYRUVATE ISOMERASE"/>
    <property type="match status" value="1"/>
</dbReference>
<keyword evidence="3" id="KW-1185">Reference proteome</keyword>
<evidence type="ECO:0000313" key="2">
    <source>
        <dbReference type="EMBL" id="ALT67922.1"/>
    </source>
</evidence>
<gene>
    <name evidence="2" type="ORF">sm9_0113</name>
</gene>
<dbReference type="GO" id="GO:0016853">
    <property type="term" value="F:isomerase activity"/>
    <property type="evidence" value="ECO:0007669"/>
    <property type="project" value="UniProtKB-KW"/>
</dbReference>
<dbReference type="RefSeq" id="WP_058738286.1">
    <property type="nucleotide sequence ID" value="NZ_CP011266.1"/>
</dbReference>
<keyword evidence="2" id="KW-0413">Isomerase</keyword>
<evidence type="ECO:0000259" key="1">
    <source>
        <dbReference type="Pfam" id="PF01261"/>
    </source>
</evidence>
<organism evidence="2 3">
    <name type="scientific">Methanobrevibacter millerae</name>
    <dbReference type="NCBI Taxonomy" id="230361"/>
    <lineage>
        <taxon>Archaea</taxon>
        <taxon>Methanobacteriati</taxon>
        <taxon>Methanobacteriota</taxon>
        <taxon>Methanomada group</taxon>
        <taxon>Methanobacteria</taxon>
        <taxon>Methanobacteriales</taxon>
        <taxon>Methanobacteriaceae</taxon>
        <taxon>Methanobrevibacter</taxon>
    </lineage>
</organism>
<dbReference type="SUPFAM" id="SSF51658">
    <property type="entry name" value="Xylose isomerase-like"/>
    <property type="match status" value="1"/>
</dbReference>
<evidence type="ECO:0000313" key="3">
    <source>
        <dbReference type="Proteomes" id="UP000067738"/>
    </source>
</evidence>
<feature type="domain" description="Xylose isomerase-like TIM barrel" evidence="1">
    <location>
        <begin position="45"/>
        <end position="246"/>
    </location>
</feature>
<reference evidence="2 3" key="1">
    <citation type="submission" date="2015-04" db="EMBL/GenBank/DDBJ databases">
        <title>The complete genome sequence of the rumen methanogen Methanobrevibacter millerae SM9.</title>
        <authorList>
            <person name="Leahy S.C."/>
            <person name="Kelly W.J."/>
            <person name="Pacheco D.M."/>
            <person name="Li D."/>
            <person name="Altermann E."/>
            <person name="Attwood G.T."/>
        </authorList>
    </citation>
    <scope>NUCLEOTIDE SEQUENCE [LARGE SCALE GENOMIC DNA]</scope>
    <source>
        <strain evidence="2 3">SM9</strain>
    </source>
</reference>
<dbReference type="Pfam" id="PF01261">
    <property type="entry name" value="AP_endonuc_2"/>
    <property type="match status" value="1"/>
</dbReference>
<accession>A0A0U2V073</accession>
<dbReference type="GeneID" id="26735093"/>
<dbReference type="PANTHER" id="PTHR12110:SF21">
    <property type="entry name" value="XYLOSE ISOMERASE-LIKE TIM BARREL DOMAIN-CONTAINING PROTEIN"/>
    <property type="match status" value="1"/>
</dbReference>
<proteinExistence type="predicted"/>
<dbReference type="KEGG" id="mmil:sm9_0113"/>
<dbReference type="Proteomes" id="UP000067738">
    <property type="component" value="Chromosome"/>
</dbReference>
<name>A0A0U2V073_9EURY</name>
<dbReference type="InterPro" id="IPR013022">
    <property type="entry name" value="Xyl_isomerase-like_TIM-brl"/>
</dbReference>
<dbReference type="OrthoDB" id="372143at2157"/>